<dbReference type="Proteomes" id="UP000177092">
    <property type="component" value="Unassembled WGS sequence"/>
</dbReference>
<keyword evidence="1" id="KW-1133">Transmembrane helix</keyword>
<evidence type="ECO:0000256" key="1">
    <source>
        <dbReference type="SAM" id="Phobius"/>
    </source>
</evidence>
<evidence type="ECO:0000313" key="3">
    <source>
        <dbReference type="Proteomes" id="UP000177092"/>
    </source>
</evidence>
<dbReference type="EMBL" id="MFJN01000030">
    <property type="protein sequence ID" value="OGG21058.1"/>
    <property type="molecule type" value="Genomic_DNA"/>
</dbReference>
<dbReference type="Gene3D" id="2.60.120.560">
    <property type="entry name" value="Exo-inulinase, domain 1"/>
    <property type="match status" value="1"/>
</dbReference>
<protein>
    <recommendedName>
        <fullName evidence="4">Beta-xylosidase C-terminal Concanavalin A-like domain-containing protein</fullName>
    </recommendedName>
</protein>
<comment type="caution">
    <text evidence="2">The sequence shown here is derived from an EMBL/GenBank/DDBJ whole genome shotgun (WGS) entry which is preliminary data.</text>
</comment>
<keyword evidence="1" id="KW-0812">Transmembrane</keyword>
<dbReference type="SUPFAM" id="SSF49899">
    <property type="entry name" value="Concanavalin A-like lectins/glucanases"/>
    <property type="match status" value="1"/>
</dbReference>
<organism evidence="2 3">
    <name type="scientific">Candidatus Gottesmanbacteria bacterium RIFCSPHIGHO2_02_FULL_40_13</name>
    <dbReference type="NCBI Taxonomy" id="1798384"/>
    <lineage>
        <taxon>Bacteria</taxon>
        <taxon>Candidatus Gottesmaniibacteriota</taxon>
    </lineage>
</organism>
<reference evidence="2 3" key="1">
    <citation type="journal article" date="2016" name="Nat. Commun.">
        <title>Thousands of microbial genomes shed light on interconnected biogeochemical processes in an aquifer system.</title>
        <authorList>
            <person name="Anantharaman K."/>
            <person name="Brown C.T."/>
            <person name="Hug L.A."/>
            <person name="Sharon I."/>
            <person name="Castelle C.J."/>
            <person name="Probst A.J."/>
            <person name="Thomas B.C."/>
            <person name="Singh A."/>
            <person name="Wilkins M.J."/>
            <person name="Karaoz U."/>
            <person name="Brodie E.L."/>
            <person name="Williams K.H."/>
            <person name="Hubbard S.S."/>
            <person name="Banfield J.F."/>
        </authorList>
    </citation>
    <scope>NUCLEOTIDE SEQUENCE [LARGE SCALE GENOMIC DNA]</scope>
</reference>
<keyword evidence="1" id="KW-0472">Membrane</keyword>
<gene>
    <name evidence="2" type="ORF">A3D03_05205</name>
</gene>
<proteinExistence type="predicted"/>
<dbReference type="InterPro" id="IPR013320">
    <property type="entry name" value="ConA-like_dom_sf"/>
</dbReference>
<evidence type="ECO:0008006" key="4">
    <source>
        <dbReference type="Google" id="ProtNLM"/>
    </source>
</evidence>
<dbReference type="STRING" id="1798384.A3D03_05205"/>
<feature type="transmembrane region" description="Helical" evidence="1">
    <location>
        <begin position="12"/>
        <end position="30"/>
    </location>
</feature>
<dbReference type="AlphaFoldDB" id="A0A1F6A8L8"/>
<name>A0A1F6A8L8_9BACT</name>
<accession>A0A1F6A8L8</accession>
<sequence length="415" mass="46552">MESLFSKYSQKYIPIILVIGVVLIGGYMLIRKGVVSLPNESSKSNLIDVKKTSIVELLFSGKEYKLSYKDIDPASLVDIALYDKTEQWQGSGSIEDDVTFGGNVMSMIDRDRQKSSATLLKNIDLSGVDNVKFIVNYKSDPDNVEALNLYFSNKDNTSFFRFPITNLKAGMNYFSIPKNRFFLVEGQEVEVSKTETRAADKGKIGWDKIERVELELISRPGSKIFADVSWIRSEKEDMFTPDWNWDGLEHFLNLYHTQDGKLALNIRNVGRSIATLRRVGSVKDFTFSTKMTSIKEGFVGLFFRGDYKTGLGYFLSIGGIRTSDWTLSKTYLEGLQAKTLLLLKGQLANFEFSKDQPFWLKVSVKGDNITTYFSLDGTNYTKLGEVIDNSISSGGVGIHSAGGAAIFDDFELSLK</sequence>
<evidence type="ECO:0000313" key="2">
    <source>
        <dbReference type="EMBL" id="OGG21058.1"/>
    </source>
</evidence>